<dbReference type="RefSeq" id="WP_344439904.1">
    <property type="nucleotide sequence ID" value="NZ_BAAALF010000011.1"/>
</dbReference>
<evidence type="ECO:0008006" key="3">
    <source>
        <dbReference type="Google" id="ProtNLM"/>
    </source>
</evidence>
<name>A0ABP4GGC7_9ACTN</name>
<reference evidence="2" key="1">
    <citation type="journal article" date="2019" name="Int. J. Syst. Evol. Microbiol.">
        <title>The Global Catalogue of Microorganisms (GCM) 10K type strain sequencing project: providing services to taxonomists for standard genome sequencing and annotation.</title>
        <authorList>
            <consortium name="The Broad Institute Genomics Platform"/>
            <consortium name="The Broad Institute Genome Sequencing Center for Infectious Disease"/>
            <person name="Wu L."/>
            <person name="Ma J."/>
        </authorList>
    </citation>
    <scope>NUCLEOTIDE SEQUENCE [LARGE SCALE GENOMIC DNA]</scope>
    <source>
        <strain evidence="2">JCM 13004</strain>
    </source>
</reference>
<proteinExistence type="predicted"/>
<dbReference type="Proteomes" id="UP001500037">
    <property type="component" value="Unassembled WGS sequence"/>
</dbReference>
<comment type="caution">
    <text evidence="1">The sequence shown here is derived from an EMBL/GenBank/DDBJ whole genome shotgun (WGS) entry which is preliminary data.</text>
</comment>
<gene>
    <name evidence="1" type="ORF">GCM10009665_11420</name>
</gene>
<evidence type="ECO:0000313" key="1">
    <source>
        <dbReference type="EMBL" id="GAA1222898.1"/>
    </source>
</evidence>
<protein>
    <recommendedName>
        <fullName evidence="3">HEAT repeat protein</fullName>
    </recommendedName>
</protein>
<dbReference type="EMBL" id="BAAALF010000011">
    <property type="protein sequence ID" value="GAA1222898.1"/>
    <property type="molecule type" value="Genomic_DNA"/>
</dbReference>
<accession>A0ABP4GGC7</accession>
<keyword evidence="2" id="KW-1185">Reference proteome</keyword>
<evidence type="ECO:0000313" key="2">
    <source>
        <dbReference type="Proteomes" id="UP001500037"/>
    </source>
</evidence>
<sequence length="245" mass="26967">MPTEEELDAMELRIAAASTGPWVPVLETRGATGGASRIQIAPATAVEDDEIHLSRFTDGERVQVGPDLQLDADLDFVASARQDMPRLIAEVRRLRALLEGDSERRQVAFVALRELGRSHDYRDRADAGRGLAAFADLQEASGPLLELLLDPGDTFVTRVTAEAVLRRKDRVGLTIVASALAVADPNHSDWIHTAILDVFGIFSEDRDNAMQLCEEMSRNTDNRVARGARRLHEILDDIDPVLRPA</sequence>
<organism evidence="1 2">
    <name type="scientific">Kitasatospora nipponensis</name>
    <dbReference type="NCBI Taxonomy" id="258049"/>
    <lineage>
        <taxon>Bacteria</taxon>
        <taxon>Bacillati</taxon>
        <taxon>Actinomycetota</taxon>
        <taxon>Actinomycetes</taxon>
        <taxon>Kitasatosporales</taxon>
        <taxon>Streptomycetaceae</taxon>
        <taxon>Kitasatospora</taxon>
    </lineage>
</organism>